<feature type="region of interest" description="Disordered" evidence="2">
    <location>
        <begin position="255"/>
        <end position="301"/>
    </location>
</feature>
<keyword evidence="3" id="KW-0472">Membrane</keyword>
<feature type="domain" description="WH2" evidence="4">
    <location>
        <begin position="240"/>
        <end position="255"/>
    </location>
</feature>
<evidence type="ECO:0000259" key="4">
    <source>
        <dbReference type="PROSITE" id="PS51082"/>
    </source>
</evidence>
<feature type="compositionally biased region" description="Basic and acidic residues" evidence="2">
    <location>
        <begin position="268"/>
        <end position="281"/>
    </location>
</feature>
<feature type="region of interest" description="Disordered" evidence="2">
    <location>
        <begin position="197"/>
        <end position="219"/>
    </location>
</feature>
<evidence type="ECO:0000313" key="6">
    <source>
        <dbReference type="Ensembl" id="ENSONIP00000015291.2"/>
    </source>
</evidence>
<dbReference type="OMA" id="LNKDHVW"/>
<dbReference type="PROSITE" id="PS51444">
    <property type="entry name" value="FH2"/>
    <property type="match status" value="1"/>
</dbReference>
<evidence type="ECO:0008006" key="8">
    <source>
        <dbReference type="Google" id="ProtNLM"/>
    </source>
</evidence>
<dbReference type="AlphaFoldDB" id="I3K2E6"/>
<evidence type="ECO:0000256" key="1">
    <source>
        <dbReference type="SAM" id="Coils"/>
    </source>
</evidence>
<evidence type="ECO:0000259" key="5">
    <source>
        <dbReference type="PROSITE" id="PS51444"/>
    </source>
</evidence>
<evidence type="ECO:0000313" key="7">
    <source>
        <dbReference type="Proteomes" id="UP000005207"/>
    </source>
</evidence>
<dbReference type="Ensembl" id="ENSONIT00000015304.2">
    <property type="protein sequence ID" value="ENSONIP00000015291.2"/>
    <property type="gene ID" value="ENSONIG00000012143.2"/>
</dbReference>
<keyword evidence="1" id="KW-0175">Coiled coil</keyword>
<keyword evidence="3" id="KW-1133">Transmembrane helix</keyword>
<dbReference type="Gene3D" id="1.20.58.2220">
    <property type="entry name" value="Formin, FH2 domain"/>
    <property type="match status" value="1"/>
</dbReference>
<dbReference type="InParanoid" id="I3K2E6"/>
<feature type="coiled-coil region" evidence="1">
    <location>
        <begin position="99"/>
        <end position="130"/>
    </location>
</feature>
<sequence>RAECEGEAVSLISPSTSCSLRTSTLMPSFCRLILDVGNFLNYGSHTGNAEGFKISSLLKLTETKANKSRITLLHHILEEAEANHPELLALPDEIAIFNLDSVQSEASALLKRLNETAKKVSNSAEEVKEQYAKVLEANLELCGELNEKFAEIETKKGELAVYLCEDANQLSLEELFGTIRTFRGLFIKALKENKTRKEQAAKAEKRKKQLAEEESKRQKGENGKIIKKGFVPQNDGCIIENLLADIRKGFSLRKTRPRCDSESLPSSEMRRDTCPPGKDTRPWSPSAVPSSPPDPLNQKDAASPIDVTRAQSQVKGDHQPCLPTNGFSLDSAETSVISPSSLSDSDLLEATFDYTPSPAPEQPTDLSVNVHVKEIPSTDTKQSMESEMMGEGKGENTNKPSHLPKTVGQEKQHEETAYTGAKTSGQDEVDSCKLADPKKSLIALDEGIMLCDVPDSLEPEDVASVSEALKPDPKKQMKLLKQNKKKSNQGNLSIHFNKGHLWNASLLMFLKGNPLLVLFLFHLTFYILCIRLFYYMCVNIFT</sequence>
<dbReference type="eggNOG" id="KOG1922">
    <property type="taxonomic scope" value="Eukaryota"/>
</dbReference>
<reference evidence="6" key="2">
    <citation type="submission" date="2025-08" db="UniProtKB">
        <authorList>
            <consortium name="Ensembl"/>
        </authorList>
    </citation>
    <scope>IDENTIFICATION</scope>
</reference>
<dbReference type="SUPFAM" id="SSF101447">
    <property type="entry name" value="Formin homology 2 domain (FH2 domain)"/>
    <property type="match status" value="1"/>
</dbReference>
<accession>I3K2E6</accession>
<protein>
    <recommendedName>
        <fullName evidence="8">Inverted formin, FH2 and WH2 domain containing</fullName>
    </recommendedName>
</protein>
<feature type="transmembrane region" description="Helical" evidence="3">
    <location>
        <begin position="515"/>
        <end position="534"/>
    </location>
</feature>
<dbReference type="GO" id="GO:0003779">
    <property type="term" value="F:actin binding"/>
    <property type="evidence" value="ECO:0007669"/>
    <property type="project" value="InterPro"/>
</dbReference>
<name>I3K2E6_ORENI</name>
<dbReference type="GeneTree" id="ENSGT00940000155691"/>
<dbReference type="InterPro" id="IPR003124">
    <property type="entry name" value="WH2_dom"/>
</dbReference>
<evidence type="ECO:0000256" key="3">
    <source>
        <dbReference type="SAM" id="Phobius"/>
    </source>
</evidence>
<dbReference type="PROSITE" id="PS51082">
    <property type="entry name" value="WH2"/>
    <property type="match status" value="1"/>
</dbReference>
<feature type="region of interest" description="Disordered" evidence="2">
    <location>
        <begin position="376"/>
        <end position="410"/>
    </location>
</feature>
<keyword evidence="3" id="KW-0812">Transmembrane</keyword>
<feature type="domain" description="FH2" evidence="5">
    <location>
        <begin position="1"/>
        <end position="212"/>
    </location>
</feature>
<dbReference type="STRING" id="8128.ENSONIP00000015291"/>
<dbReference type="Pfam" id="PF02181">
    <property type="entry name" value="FH2"/>
    <property type="match status" value="1"/>
</dbReference>
<proteinExistence type="predicted"/>
<organism evidence="6 7">
    <name type="scientific">Oreochromis niloticus</name>
    <name type="common">Nile tilapia</name>
    <name type="synonym">Tilapia nilotica</name>
    <dbReference type="NCBI Taxonomy" id="8128"/>
    <lineage>
        <taxon>Eukaryota</taxon>
        <taxon>Metazoa</taxon>
        <taxon>Chordata</taxon>
        <taxon>Craniata</taxon>
        <taxon>Vertebrata</taxon>
        <taxon>Euteleostomi</taxon>
        <taxon>Actinopterygii</taxon>
        <taxon>Neopterygii</taxon>
        <taxon>Teleostei</taxon>
        <taxon>Neoteleostei</taxon>
        <taxon>Acanthomorphata</taxon>
        <taxon>Ovalentaria</taxon>
        <taxon>Cichlomorphae</taxon>
        <taxon>Cichliformes</taxon>
        <taxon>Cichlidae</taxon>
        <taxon>African cichlids</taxon>
        <taxon>Pseudocrenilabrinae</taxon>
        <taxon>Oreochromini</taxon>
        <taxon>Oreochromis</taxon>
    </lineage>
</organism>
<keyword evidence="7" id="KW-1185">Reference proteome</keyword>
<dbReference type="PANTHER" id="PTHR46345:SF5">
    <property type="entry name" value="INVERTED FORMIN-2"/>
    <property type="match status" value="1"/>
</dbReference>
<evidence type="ECO:0000256" key="2">
    <source>
        <dbReference type="SAM" id="MobiDB-lite"/>
    </source>
</evidence>
<dbReference type="InterPro" id="IPR042201">
    <property type="entry name" value="FH2_Formin_sf"/>
</dbReference>
<reference evidence="7" key="1">
    <citation type="submission" date="2012-01" db="EMBL/GenBank/DDBJ databases">
        <title>The Genome Sequence of Oreochromis niloticus (Nile Tilapia).</title>
        <authorList>
            <consortium name="Broad Institute Genome Assembly Team"/>
            <consortium name="Broad Institute Sequencing Platform"/>
            <person name="Di Palma F."/>
            <person name="Johnson J."/>
            <person name="Lander E.S."/>
            <person name="Lindblad-Toh K."/>
        </authorList>
    </citation>
    <scope>NUCLEOTIDE SEQUENCE [LARGE SCALE GENOMIC DNA]</scope>
</reference>
<reference evidence="6" key="3">
    <citation type="submission" date="2025-09" db="UniProtKB">
        <authorList>
            <consortium name="Ensembl"/>
        </authorList>
    </citation>
    <scope>IDENTIFICATION</scope>
</reference>
<dbReference type="Proteomes" id="UP000005207">
    <property type="component" value="Linkage group LG19"/>
</dbReference>
<dbReference type="PANTHER" id="PTHR46345">
    <property type="entry name" value="INVERTED FORMIN-2"/>
    <property type="match status" value="1"/>
</dbReference>
<dbReference type="InterPro" id="IPR015425">
    <property type="entry name" value="FH2_Formin"/>
</dbReference>